<dbReference type="Proteomes" id="UP000609726">
    <property type="component" value="Unassembled WGS sequence"/>
</dbReference>
<evidence type="ECO:0000256" key="2">
    <source>
        <dbReference type="SAM" id="SignalP"/>
    </source>
</evidence>
<protein>
    <submittedName>
        <fullName evidence="4">DUF4124 domain-containing protein</fullName>
    </submittedName>
</protein>
<evidence type="ECO:0000259" key="3">
    <source>
        <dbReference type="Pfam" id="PF13511"/>
    </source>
</evidence>
<name>A0ABX0NWP7_9BURK</name>
<accession>A0ABX0NWP7</accession>
<reference evidence="4 5" key="1">
    <citation type="submission" date="2019-10" db="EMBL/GenBank/DDBJ databases">
        <title>Taxonomy of Antarctic Massilia spp.: description of Massilia rubra sp. nov., Massilia aquatica sp. nov., Massilia mucilaginosa sp. nov., Massilia frigida sp. nov. isolated from streams, lakes and regoliths.</title>
        <authorList>
            <person name="Holochova P."/>
            <person name="Sedlacek I."/>
            <person name="Kralova S."/>
            <person name="Maslanova I."/>
            <person name="Busse H.-J."/>
            <person name="Stankova E."/>
            <person name="Vrbovska V."/>
            <person name="Kovarovic V."/>
            <person name="Bartak M."/>
            <person name="Svec P."/>
            <person name="Pantucek R."/>
        </authorList>
    </citation>
    <scope>NUCLEOTIDE SEQUENCE [LARGE SCALE GENOMIC DNA]</scope>
    <source>
        <strain evidence="4 5">CCM 8733</strain>
    </source>
</reference>
<evidence type="ECO:0000313" key="5">
    <source>
        <dbReference type="Proteomes" id="UP000609726"/>
    </source>
</evidence>
<comment type="caution">
    <text evidence="4">The sequence shown here is derived from an EMBL/GenBank/DDBJ whole genome shotgun (WGS) entry which is preliminary data.</text>
</comment>
<keyword evidence="5" id="KW-1185">Reference proteome</keyword>
<dbReference type="InterPro" id="IPR025392">
    <property type="entry name" value="DUF4124"/>
</dbReference>
<keyword evidence="2" id="KW-0732">Signal</keyword>
<feature type="chain" id="PRO_5046875583" evidence="2">
    <location>
        <begin position="22"/>
        <end position="146"/>
    </location>
</feature>
<feature type="compositionally biased region" description="Basic and acidic residues" evidence="1">
    <location>
        <begin position="65"/>
        <end position="75"/>
    </location>
</feature>
<evidence type="ECO:0000256" key="1">
    <source>
        <dbReference type="SAM" id="MobiDB-lite"/>
    </source>
</evidence>
<feature type="region of interest" description="Disordered" evidence="1">
    <location>
        <begin position="63"/>
        <end position="97"/>
    </location>
</feature>
<gene>
    <name evidence="4" type="ORF">F2P45_19515</name>
</gene>
<feature type="signal peptide" evidence="2">
    <location>
        <begin position="1"/>
        <end position="21"/>
    </location>
</feature>
<proteinExistence type="predicted"/>
<feature type="domain" description="DUF4124" evidence="3">
    <location>
        <begin position="10"/>
        <end position="51"/>
    </location>
</feature>
<dbReference type="RefSeq" id="WP_166878812.1">
    <property type="nucleotide sequence ID" value="NZ_WHJH01000025.1"/>
</dbReference>
<dbReference type="Pfam" id="PF13511">
    <property type="entry name" value="DUF4124"/>
    <property type="match status" value="1"/>
</dbReference>
<sequence>MQTRLLYLALLLAALSTGAHAGLNKCKGANGHIVLQDAPCPPPRGAATARLPTLAERNALVKQQKQQEKEQKFADGRPGANWDPVRKPGTPVYRGLPTEVSDQNNLIANENARIEAENVKIRERNRIIECENRQRGAGLRGGGGCS</sequence>
<organism evidence="4 5">
    <name type="scientific">Massilia mucilaginosa</name>
    <dbReference type="NCBI Taxonomy" id="2609282"/>
    <lineage>
        <taxon>Bacteria</taxon>
        <taxon>Pseudomonadati</taxon>
        <taxon>Pseudomonadota</taxon>
        <taxon>Betaproteobacteria</taxon>
        <taxon>Burkholderiales</taxon>
        <taxon>Oxalobacteraceae</taxon>
        <taxon>Telluria group</taxon>
        <taxon>Massilia</taxon>
    </lineage>
</organism>
<evidence type="ECO:0000313" key="4">
    <source>
        <dbReference type="EMBL" id="NHZ91186.1"/>
    </source>
</evidence>
<dbReference type="EMBL" id="WHJH01000025">
    <property type="protein sequence ID" value="NHZ91186.1"/>
    <property type="molecule type" value="Genomic_DNA"/>
</dbReference>